<accession>A0A6M6JRB8</accession>
<dbReference type="Pfam" id="PF19870">
    <property type="entry name" value="DUF6343"/>
    <property type="match status" value="1"/>
</dbReference>
<dbReference type="InterPro" id="IPR045924">
    <property type="entry name" value="DUF6343"/>
</dbReference>
<feature type="transmembrane region" description="Helical" evidence="1">
    <location>
        <begin position="64"/>
        <end position="85"/>
    </location>
</feature>
<name>A0A6M6JRB8_9PSEU</name>
<sequence>MTDRRRRTRADYEKGLPGYHDPTAGIGGSTPALSALTLRAVLAAFGLVVSAVGAVLAVRAGLPLFAVVLGVVALVALLDLAWVLYRKHRGEPG</sequence>
<feature type="transmembrane region" description="Helical" evidence="1">
    <location>
        <begin position="36"/>
        <end position="58"/>
    </location>
</feature>
<dbReference type="KEGG" id="pbro:HOP40_26170"/>
<dbReference type="RefSeq" id="WP_172163190.1">
    <property type="nucleotide sequence ID" value="NZ_CP053564.1"/>
</dbReference>
<gene>
    <name evidence="2" type="ORF">HOP40_26170</name>
</gene>
<reference evidence="2 3" key="1">
    <citation type="submission" date="2020-05" db="EMBL/GenBank/DDBJ databases">
        <authorList>
            <person name="Mo P."/>
        </authorList>
    </citation>
    <scope>NUCLEOTIDE SEQUENCE [LARGE SCALE GENOMIC DNA]</scope>
    <source>
        <strain evidence="2 3">Gen01</strain>
    </source>
</reference>
<dbReference type="EMBL" id="CP053564">
    <property type="protein sequence ID" value="QJY48831.1"/>
    <property type="molecule type" value="Genomic_DNA"/>
</dbReference>
<dbReference type="AlphaFoldDB" id="A0A6M6JRB8"/>
<proteinExistence type="predicted"/>
<evidence type="ECO:0000313" key="2">
    <source>
        <dbReference type="EMBL" id="QJY48831.1"/>
    </source>
</evidence>
<dbReference type="Proteomes" id="UP000505377">
    <property type="component" value="Chromosome"/>
</dbReference>
<evidence type="ECO:0000256" key="1">
    <source>
        <dbReference type="SAM" id="Phobius"/>
    </source>
</evidence>
<keyword evidence="1" id="KW-0812">Transmembrane</keyword>
<protein>
    <submittedName>
        <fullName evidence="2">Uncharacterized protein</fullName>
    </submittedName>
</protein>
<organism evidence="2 3">
    <name type="scientific">Pseudonocardia broussonetiae</name>
    <dbReference type="NCBI Taxonomy" id="2736640"/>
    <lineage>
        <taxon>Bacteria</taxon>
        <taxon>Bacillati</taxon>
        <taxon>Actinomycetota</taxon>
        <taxon>Actinomycetes</taxon>
        <taxon>Pseudonocardiales</taxon>
        <taxon>Pseudonocardiaceae</taxon>
        <taxon>Pseudonocardia</taxon>
    </lineage>
</organism>
<keyword evidence="1" id="KW-0472">Membrane</keyword>
<evidence type="ECO:0000313" key="3">
    <source>
        <dbReference type="Proteomes" id="UP000505377"/>
    </source>
</evidence>
<keyword evidence="3" id="KW-1185">Reference proteome</keyword>
<keyword evidence="1" id="KW-1133">Transmembrane helix</keyword>